<keyword evidence="1" id="KW-0812">Transmembrane</keyword>
<sequence length="220" mass="22967">MDLRAAPARRRAVAGLVVLAVHGVLVCLGWQTKLELPRERETPVVSWMRLLPDPVARVLKEAERSVAPAPPVSRSLVVAAPAAPSPGAAAAVVPTPNVPINEASTASPPAALPGHVGLDGAEVGVPAPAARAASGALVLAPRREVLRESFANPGVLDPRSNTPVPTFEEHIALGMNPDLCLKVERLPDGSTRRALVHRVDMPSAMQAMNGIRTAPVRTCP</sequence>
<protein>
    <submittedName>
        <fullName evidence="2">Uncharacterized protein</fullName>
    </submittedName>
</protein>
<evidence type="ECO:0000313" key="2">
    <source>
        <dbReference type="EMBL" id="GAA0760639.1"/>
    </source>
</evidence>
<organism evidence="2 3">
    <name type="scientific">Ideonella azotifigens</name>
    <dbReference type="NCBI Taxonomy" id="513160"/>
    <lineage>
        <taxon>Bacteria</taxon>
        <taxon>Pseudomonadati</taxon>
        <taxon>Pseudomonadota</taxon>
        <taxon>Betaproteobacteria</taxon>
        <taxon>Burkholderiales</taxon>
        <taxon>Sphaerotilaceae</taxon>
        <taxon>Ideonella</taxon>
    </lineage>
</organism>
<accession>A0ABN1KAV4</accession>
<keyword evidence="1" id="KW-0472">Membrane</keyword>
<evidence type="ECO:0000313" key="3">
    <source>
        <dbReference type="Proteomes" id="UP001500279"/>
    </source>
</evidence>
<dbReference type="Proteomes" id="UP001500279">
    <property type="component" value="Unassembled WGS sequence"/>
</dbReference>
<name>A0ABN1KAV4_9BURK</name>
<gene>
    <name evidence="2" type="ORF">GCM10009107_43350</name>
</gene>
<reference evidence="2 3" key="1">
    <citation type="journal article" date="2019" name="Int. J. Syst. Evol. Microbiol.">
        <title>The Global Catalogue of Microorganisms (GCM) 10K type strain sequencing project: providing services to taxonomists for standard genome sequencing and annotation.</title>
        <authorList>
            <consortium name="The Broad Institute Genomics Platform"/>
            <consortium name="The Broad Institute Genome Sequencing Center for Infectious Disease"/>
            <person name="Wu L."/>
            <person name="Ma J."/>
        </authorList>
    </citation>
    <scope>NUCLEOTIDE SEQUENCE [LARGE SCALE GENOMIC DNA]</scope>
    <source>
        <strain evidence="2 3">JCM 15503</strain>
    </source>
</reference>
<dbReference type="RefSeq" id="WP_231009990.1">
    <property type="nucleotide sequence ID" value="NZ_BAAAEW010000026.1"/>
</dbReference>
<evidence type="ECO:0000256" key="1">
    <source>
        <dbReference type="SAM" id="Phobius"/>
    </source>
</evidence>
<keyword evidence="3" id="KW-1185">Reference proteome</keyword>
<keyword evidence="1" id="KW-1133">Transmembrane helix</keyword>
<comment type="caution">
    <text evidence="2">The sequence shown here is derived from an EMBL/GenBank/DDBJ whole genome shotgun (WGS) entry which is preliminary data.</text>
</comment>
<feature type="transmembrane region" description="Helical" evidence="1">
    <location>
        <begin position="12"/>
        <end position="31"/>
    </location>
</feature>
<dbReference type="EMBL" id="BAAAEW010000026">
    <property type="protein sequence ID" value="GAA0760639.1"/>
    <property type="molecule type" value="Genomic_DNA"/>
</dbReference>
<proteinExistence type="predicted"/>